<feature type="region of interest" description="Disordered" evidence="1">
    <location>
        <begin position="1"/>
        <end position="77"/>
    </location>
</feature>
<feature type="compositionally biased region" description="Polar residues" evidence="1">
    <location>
        <begin position="149"/>
        <end position="159"/>
    </location>
</feature>
<comment type="caution">
    <text evidence="2">The sequence shown here is derived from an EMBL/GenBank/DDBJ whole genome shotgun (WGS) entry which is preliminary data.</text>
</comment>
<feature type="region of interest" description="Disordered" evidence="1">
    <location>
        <begin position="99"/>
        <end position="163"/>
    </location>
</feature>
<organism evidence="2 3">
    <name type="scientific">Aristolochia fimbriata</name>
    <name type="common">White veined hardy Dutchman's pipe vine</name>
    <dbReference type="NCBI Taxonomy" id="158543"/>
    <lineage>
        <taxon>Eukaryota</taxon>
        <taxon>Viridiplantae</taxon>
        <taxon>Streptophyta</taxon>
        <taxon>Embryophyta</taxon>
        <taxon>Tracheophyta</taxon>
        <taxon>Spermatophyta</taxon>
        <taxon>Magnoliopsida</taxon>
        <taxon>Magnoliidae</taxon>
        <taxon>Piperales</taxon>
        <taxon>Aristolochiaceae</taxon>
        <taxon>Aristolochia</taxon>
    </lineage>
</organism>
<protein>
    <submittedName>
        <fullName evidence="2">Uncharacterized protein</fullName>
    </submittedName>
</protein>
<dbReference type="EMBL" id="JAINDJ010000004">
    <property type="protein sequence ID" value="KAG9451001.1"/>
    <property type="molecule type" value="Genomic_DNA"/>
</dbReference>
<evidence type="ECO:0000313" key="3">
    <source>
        <dbReference type="Proteomes" id="UP000825729"/>
    </source>
</evidence>
<gene>
    <name evidence="2" type="ORF">H6P81_010966</name>
</gene>
<name>A0AAV7ET22_ARIFI</name>
<keyword evidence="3" id="KW-1185">Reference proteome</keyword>
<evidence type="ECO:0000313" key="2">
    <source>
        <dbReference type="EMBL" id="KAG9451001.1"/>
    </source>
</evidence>
<feature type="compositionally biased region" description="Basic residues" evidence="1">
    <location>
        <begin position="129"/>
        <end position="147"/>
    </location>
</feature>
<dbReference type="Proteomes" id="UP000825729">
    <property type="component" value="Unassembled WGS sequence"/>
</dbReference>
<sequence length="331" mass="35896">MDVARPGPGGGRASEEKSDVRRGLSISGAYPSSQLPHARAPVRDGGGGDVTVGVRGEQGRGGGHVPTVEVSAPTSPSTVWSPCDDRYCKHVRTGSAFTDRPPLHVTPAAPRHPRRGRSGRESLSLHTTWQRHLRRGPRPVKLSHRSSRCGPSTRLTRSAESPPIHPCSNKECPFVACHFLLIRGPMKGTGPYIGDTLTRVKQYRGWARQAGGDLRLTSVCRSKDTGTVGPGAHVSPSPQIREIGEGEGWDLGSPKAWGWEKGMGGVVRRLVVRRQGGQDMDGGKEIRFPGAVHSSDPVLRMRQVLFPWTWYGLQHVALPVAHPCHRLTLLP</sequence>
<reference evidence="2 3" key="1">
    <citation type="submission" date="2021-07" db="EMBL/GenBank/DDBJ databases">
        <title>The Aristolochia fimbriata genome: insights into angiosperm evolution, floral development and chemical biosynthesis.</title>
        <authorList>
            <person name="Jiao Y."/>
        </authorList>
    </citation>
    <scope>NUCLEOTIDE SEQUENCE [LARGE SCALE GENOMIC DNA]</scope>
    <source>
        <strain evidence="2">IBCAS-2021</strain>
        <tissue evidence="2">Leaf</tissue>
    </source>
</reference>
<feature type="compositionally biased region" description="Basic and acidic residues" evidence="1">
    <location>
        <begin position="13"/>
        <end position="22"/>
    </location>
</feature>
<dbReference type="AlphaFoldDB" id="A0AAV7ET22"/>
<proteinExistence type="predicted"/>
<evidence type="ECO:0000256" key="1">
    <source>
        <dbReference type="SAM" id="MobiDB-lite"/>
    </source>
</evidence>
<accession>A0AAV7ET22</accession>